<evidence type="ECO:0000313" key="1">
    <source>
        <dbReference type="Proteomes" id="UP000790787"/>
    </source>
</evidence>
<proteinExistence type="predicted"/>
<reference evidence="2" key="2">
    <citation type="submission" date="2025-08" db="UniProtKB">
        <authorList>
            <consortium name="RefSeq"/>
        </authorList>
    </citation>
    <scope>IDENTIFICATION</scope>
    <source>
        <tissue evidence="2">Leaf</tissue>
    </source>
</reference>
<evidence type="ECO:0000313" key="2">
    <source>
        <dbReference type="RefSeq" id="XP_075095392.1"/>
    </source>
</evidence>
<reference evidence="1" key="1">
    <citation type="journal article" date="2014" name="Nat. Commun.">
        <title>The tobacco genome sequence and its comparison with those of tomato and potato.</title>
        <authorList>
            <person name="Sierro N."/>
            <person name="Battey J.N."/>
            <person name="Ouadi S."/>
            <person name="Bakaher N."/>
            <person name="Bovet L."/>
            <person name="Willig A."/>
            <person name="Goepfert S."/>
            <person name="Peitsch M.C."/>
            <person name="Ivanov N.V."/>
        </authorList>
    </citation>
    <scope>NUCLEOTIDE SEQUENCE [LARGE SCALE GENOMIC DNA]</scope>
</reference>
<accession>A0AC58TDT4</accession>
<name>A0AC58TDT4_TOBAC</name>
<gene>
    <name evidence="2" type="primary">LOC142173674</name>
</gene>
<dbReference type="Proteomes" id="UP000790787">
    <property type="component" value="Chromosome 19"/>
</dbReference>
<dbReference type="RefSeq" id="XP_075095392.1">
    <property type="nucleotide sequence ID" value="XM_075239291.1"/>
</dbReference>
<organism evidence="1 2">
    <name type="scientific">Nicotiana tabacum</name>
    <name type="common">Common tobacco</name>
    <dbReference type="NCBI Taxonomy" id="4097"/>
    <lineage>
        <taxon>Eukaryota</taxon>
        <taxon>Viridiplantae</taxon>
        <taxon>Streptophyta</taxon>
        <taxon>Embryophyta</taxon>
        <taxon>Tracheophyta</taxon>
        <taxon>Spermatophyta</taxon>
        <taxon>Magnoliopsida</taxon>
        <taxon>eudicotyledons</taxon>
        <taxon>Gunneridae</taxon>
        <taxon>Pentapetalae</taxon>
        <taxon>asterids</taxon>
        <taxon>lamiids</taxon>
        <taxon>Solanales</taxon>
        <taxon>Solanaceae</taxon>
        <taxon>Nicotianoideae</taxon>
        <taxon>Nicotianeae</taxon>
        <taxon>Nicotiana</taxon>
    </lineage>
</organism>
<sequence length="987" mass="112697">MVGFVREQRMSRILIDDGFGINILPICTVKELGIPMDELCESCLMIQGFNQGGRPWIHENKVVSSTYYQCLKYCEDGVEKKIVADDKPFTEAESYFADAKFYLKNYISREVKVNDVTPTKSVAKKVDVSTSKAKITVEKDHVLYDKNKMNEASSSKKVILVLRYVPKERKVKDPSFELQDNVLALPAKRTYEGFDPNAYKLLAKAGFDPNEPSKLGKLPPEASNPAQKMMMEKGYPLKQSHEGLGYKQPPPISISIKRASCNYITAKKVSTMLNKKPSVFDRLAKPRTSVFDRLGPLKKENKRHVSDRRIGAPIFAKKEILTIDCPSLIPSIMRRETKLVVSCGEVLKAKAHTIVHTKEREEDEESVGSSYHITIHDEQNASSYMEVEKKCLDIHVCNHISFNDGDPQEDEGTKDAPPELEEGVKTTVDALKKVNLGVVEDPKPTYVSASLNGDEEKKYIELLKEFKDIFAWSYKEMPGLDPKQAQRRFRPELVPLIEIEVNKLIEAGFVREVKHPTWISSIVPVRMKNGQIRVCVDFRDLNNAYPKDEFPLPIPDLIIDATTGYEVIFFMDGSSEYNQIFMAPKDEELTTFRTPKGIYCCKVMPFSLKDAGATYQCAMQNIFDDMLHKNVEYYVDDLVGKSRKKDNHLQYLRMVFERLRRYQLRMNPLKCAFGVTSRKFLDFIVRHRGIEIDQAKVDAILKMPEPKDIHELKSLQGKLAYLRRFILNLAGRCQPFSRLMKKGVPFEWDQACRNAFESIKSYLMKPPIPAAPIPGKPLILYISAQERSIGALLAQGNNEGKENAIYYLSRMMTPNELKYSPIEKLCLALVFSIQKLKHYFQAHVVQLVSRANPIKFVMSKPVLSDRLARWYLQFQQFKIVYVPQNAVKGQALADFLVDHPIPDDWELSDELPDEDAMVIEIQPPWKMYFDGVAHREGAGAGIVFITSQGEVFPYSFTRTQWCSNNVAEYQALILGLEMVVDIKQLQL</sequence>
<protein>
    <submittedName>
        <fullName evidence="2">Uncharacterized protein LOC142173674</fullName>
    </submittedName>
</protein>
<keyword evidence="1" id="KW-1185">Reference proteome</keyword>